<evidence type="ECO:0000256" key="1">
    <source>
        <dbReference type="SAM" id="MobiDB-lite"/>
    </source>
</evidence>
<keyword evidence="3" id="KW-1185">Reference proteome</keyword>
<reference evidence="3" key="1">
    <citation type="journal article" date="2011" name="Proc. Natl. Acad. Sci. U.S.A.">
        <title>Obligate biotrophy features unraveled by the genomic analysis of rust fungi.</title>
        <authorList>
            <person name="Duplessis S."/>
            <person name="Cuomo C.A."/>
            <person name="Lin Y.-C."/>
            <person name="Aerts A."/>
            <person name="Tisserant E."/>
            <person name="Veneault-Fourrey C."/>
            <person name="Joly D.L."/>
            <person name="Hacquard S."/>
            <person name="Amselem J."/>
            <person name="Cantarel B.L."/>
            <person name="Chiu R."/>
            <person name="Coutinho P.M."/>
            <person name="Feau N."/>
            <person name="Field M."/>
            <person name="Frey P."/>
            <person name="Gelhaye E."/>
            <person name="Goldberg J."/>
            <person name="Grabherr M.G."/>
            <person name="Kodira C.D."/>
            <person name="Kohler A."/>
            <person name="Kuees U."/>
            <person name="Lindquist E.A."/>
            <person name="Lucas S.M."/>
            <person name="Mago R."/>
            <person name="Mauceli E."/>
            <person name="Morin E."/>
            <person name="Murat C."/>
            <person name="Pangilinan J.L."/>
            <person name="Park R."/>
            <person name="Pearson M."/>
            <person name="Quesneville H."/>
            <person name="Rouhier N."/>
            <person name="Sakthikumar S."/>
            <person name="Salamov A.A."/>
            <person name="Schmutz J."/>
            <person name="Selles B."/>
            <person name="Shapiro H."/>
            <person name="Tanguay P."/>
            <person name="Tuskan G.A."/>
            <person name="Henrissat B."/>
            <person name="Van de Peer Y."/>
            <person name="Rouze P."/>
            <person name="Ellis J.G."/>
            <person name="Dodds P.N."/>
            <person name="Schein J.E."/>
            <person name="Zhong S."/>
            <person name="Hamelin R.C."/>
            <person name="Grigoriev I.V."/>
            <person name="Szabo L.J."/>
            <person name="Martin F."/>
        </authorList>
    </citation>
    <scope>NUCLEOTIDE SEQUENCE [LARGE SCALE GENOMIC DNA]</scope>
    <source>
        <strain evidence="3">98AG31 / pathotype 3-4-7</strain>
    </source>
</reference>
<dbReference type="OrthoDB" id="2507747at2759"/>
<dbReference type="HOGENOM" id="CLU_1073937_0_0_1"/>
<sequence>MSNINHSPSNSLITPRSRSSWPTTTSAFFASPFSSNSSRPPSSPSIAAGFLFDKSIAEEPEPEVPIEVPFKLQSNFNLRPIPASVYHQRPQDFADQPDRLDRLLAEFDAQTLSISSASTSKTSLESIEVQHSSEEEHASSIETDLEDEAWESSLVSMSINQSKRLSCDCVNCGLILGFEIGTSSEGCASASTSGGSGEDSWTTPVRVRFCEGAVEEILTWSAETYDRKGPEPVNKLSMREMIELKLIKEEVLKTGQEGH</sequence>
<evidence type="ECO:0000313" key="3">
    <source>
        <dbReference type="Proteomes" id="UP000001072"/>
    </source>
</evidence>
<evidence type="ECO:0000313" key="2">
    <source>
        <dbReference type="EMBL" id="EGG01381.1"/>
    </source>
</evidence>
<feature type="region of interest" description="Disordered" evidence="1">
    <location>
        <begin position="1"/>
        <end position="22"/>
    </location>
</feature>
<dbReference type="KEGG" id="mlr:MELLADRAFT_117782"/>
<dbReference type="RefSeq" id="XP_007415231.1">
    <property type="nucleotide sequence ID" value="XM_007415169.1"/>
</dbReference>
<dbReference type="EMBL" id="GL883138">
    <property type="protein sequence ID" value="EGG01381.1"/>
    <property type="molecule type" value="Genomic_DNA"/>
</dbReference>
<gene>
    <name evidence="2" type="ORF">MELLADRAFT_117782</name>
</gene>
<name>F4S1I4_MELLP</name>
<organism evidence="3">
    <name type="scientific">Melampsora larici-populina (strain 98AG31 / pathotype 3-4-7)</name>
    <name type="common">Poplar leaf rust fungus</name>
    <dbReference type="NCBI Taxonomy" id="747676"/>
    <lineage>
        <taxon>Eukaryota</taxon>
        <taxon>Fungi</taxon>
        <taxon>Dikarya</taxon>
        <taxon>Basidiomycota</taxon>
        <taxon>Pucciniomycotina</taxon>
        <taxon>Pucciniomycetes</taxon>
        <taxon>Pucciniales</taxon>
        <taxon>Melampsoraceae</taxon>
        <taxon>Melampsora</taxon>
    </lineage>
</organism>
<feature type="region of interest" description="Disordered" evidence="1">
    <location>
        <begin position="123"/>
        <end position="143"/>
    </location>
</feature>
<dbReference type="GeneID" id="18926092"/>
<dbReference type="VEuPathDB" id="FungiDB:MELLADRAFT_117782"/>
<feature type="compositionally biased region" description="Polar residues" evidence="1">
    <location>
        <begin position="1"/>
        <end position="13"/>
    </location>
</feature>
<dbReference type="AlphaFoldDB" id="F4S1I4"/>
<proteinExistence type="predicted"/>
<dbReference type="Proteomes" id="UP000001072">
    <property type="component" value="Unassembled WGS sequence"/>
</dbReference>
<accession>F4S1I4</accession>
<dbReference type="InParanoid" id="F4S1I4"/>
<protein>
    <submittedName>
        <fullName evidence="2">Uncharacterized protein</fullName>
    </submittedName>
</protein>